<evidence type="ECO:0000313" key="1">
    <source>
        <dbReference type="EMBL" id="HIU22093.1"/>
    </source>
</evidence>
<dbReference type="AlphaFoldDB" id="A0A9D1HT48"/>
<dbReference type="EMBL" id="DVML01000007">
    <property type="protein sequence ID" value="HIU22093.1"/>
    <property type="molecule type" value="Genomic_DNA"/>
</dbReference>
<evidence type="ECO:0000313" key="2">
    <source>
        <dbReference type="Proteomes" id="UP000824087"/>
    </source>
</evidence>
<dbReference type="Proteomes" id="UP000824087">
    <property type="component" value="Unassembled WGS sequence"/>
</dbReference>
<reference evidence="1" key="2">
    <citation type="journal article" date="2021" name="PeerJ">
        <title>Extensive microbial diversity within the chicken gut microbiome revealed by metagenomics and culture.</title>
        <authorList>
            <person name="Gilroy R."/>
            <person name="Ravi A."/>
            <person name="Getino M."/>
            <person name="Pursley I."/>
            <person name="Horton D.L."/>
            <person name="Alikhan N.F."/>
            <person name="Baker D."/>
            <person name="Gharbi K."/>
            <person name="Hall N."/>
            <person name="Watson M."/>
            <person name="Adriaenssens E.M."/>
            <person name="Foster-Nyarko E."/>
            <person name="Jarju S."/>
            <person name="Secka A."/>
            <person name="Antonio M."/>
            <person name="Oren A."/>
            <person name="Chaudhuri R.R."/>
            <person name="La Ragione R."/>
            <person name="Hildebrand F."/>
            <person name="Pallen M.J."/>
        </authorList>
    </citation>
    <scope>NUCLEOTIDE SEQUENCE</scope>
    <source>
        <strain evidence="1">CHK197-8231</strain>
    </source>
</reference>
<sequence>MNYIYDILINFQPILYDFYEWNLNDNIEHIRKVPMFRVTEKDLNEIRDYKIQLDRDILVKIYKKTEKFTKHDLELIPYVCIFSSEKEALAVQFDKKGIAIKKSKLLIDEENEVLDVAERVSIFSLTYKKLKKEVCVTNKTRREVATERWLRRELKKLKDRNIEKLKYLYYECFNQKEKDIKKIITNFENTLECGGNEIIERMQSFFKLTQSQK</sequence>
<dbReference type="InterPro" id="IPR020909">
    <property type="entry name" value="UPF0736"/>
</dbReference>
<comment type="caution">
    <text evidence="1">The sequence shown here is derived from an EMBL/GenBank/DDBJ whole genome shotgun (WGS) entry which is preliminary data.</text>
</comment>
<organism evidence="1 2">
    <name type="scientific">Candidatus Fimihabitans intestinipullorum</name>
    <dbReference type="NCBI Taxonomy" id="2840820"/>
    <lineage>
        <taxon>Bacteria</taxon>
        <taxon>Bacillati</taxon>
        <taxon>Mycoplasmatota</taxon>
        <taxon>Mycoplasmatota incertae sedis</taxon>
        <taxon>Candidatus Fimihabitans</taxon>
    </lineage>
</organism>
<proteinExistence type="predicted"/>
<gene>
    <name evidence="1" type="ORF">IAD49_00780</name>
</gene>
<reference evidence="1" key="1">
    <citation type="submission" date="2020-10" db="EMBL/GenBank/DDBJ databases">
        <authorList>
            <person name="Gilroy R."/>
        </authorList>
    </citation>
    <scope>NUCLEOTIDE SEQUENCE</scope>
    <source>
        <strain evidence="1">CHK197-8231</strain>
    </source>
</reference>
<protein>
    <submittedName>
        <fullName evidence="1">DUF3603 family protein</fullName>
    </submittedName>
</protein>
<name>A0A9D1HT48_9BACT</name>
<accession>A0A9D1HT48</accession>
<dbReference type="Pfam" id="PF12227">
    <property type="entry name" value="DUF3603"/>
    <property type="match status" value="1"/>
</dbReference>